<keyword evidence="6 11" id="KW-0812">Transmembrane</keyword>
<evidence type="ECO:0000256" key="11">
    <source>
        <dbReference type="SAM" id="Phobius"/>
    </source>
</evidence>
<gene>
    <name evidence="13" type="ORF">S06H3_03824</name>
</gene>
<feature type="transmembrane region" description="Helical" evidence="11">
    <location>
        <begin position="229"/>
        <end position="247"/>
    </location>
</feature>
<dbReference type="PANTHER" id="PTHR31412:SF0">
    <property type="entry name" value="ZINC METALLOPROTEASE EGY1, CHLOROPLASTIC-RELATED"/>
    <property type="match status" value="1"/>
</dbReference>
<keyword evidence="8" id="KW-0809">Transit peptide</keyword>
<feature type="transmembrane region" description="Helical" evidence="11">
    <location>
        <begin position="324"/>
        <end position="352"/>
    </location>
</feature>
<evidence type="ECO:0000256" key="1">
    <source>
        <dbReference type="ARBA" id="ARBA00004141"/>
    </source>
</evidence>
<feature type="transmembrane region" description="Helical" evidence="11">
    <location>
        <begin position="284"/>
        <end position="303"/>
    </location>
</feature>
<dbReference type="GO" id="GO:0009507">
    <property type="term" value="C:chloroplast"/>
    <property type="evidence" value="ECO:0007669"/>
    <property type="project" value="UniProtKB-SubCell"/>
</dbReference>
<evidence type="ECO:0000256" key="8">
    <source>
        <dbReference type="ARBA" id="ARBA00022946"/>
    </source>
</evidence>
<feature type="transmembrane region" description="Helical" evidence="11">
    <location>
        <begin position="126"/>
        <end position="148"/>
    </location>
</feature>
<protein>
    <recommendedName>
        <fullName evidence="12">Peptidase M50 domain-containing protein</fullName>
    </recommendedName>
</protein>
<dbReference type="EMBL" id="BARV01001288">
    <property type="protein sequence ID" value="GAH94328.1"/>
    <property type="molecule type" value="Genomic_DNA"/>
</dbReference>
<dbReference type="InterPro" id="IPR044838">
    <property type="entry name" value="EGY1-like"/>
</dbReference>
<evidence type="ECO:0000256" key="7">
    <source>
        <dbReference type="ARBA" id="ARBA00022801"/>
    </source>
</evidence>
<keyword evidence="5" id="KW-0645">Protease</keyword>
<evidence type="ECO:0000256" key="4">
    <source>
        <dbReference type="ARBA" id="ARBA00022640"/>
    </source>
</evidence>
<comment type="caution">
    <text evidence="13">The sequence shown here is derived from an EMBL/GenBank/DDBJ whole genome shotgun (WGS) entry which is preliminary data.</text>
</comment>
<keyword evidence="9 11" id="KW-1133">Transmembrane helix</keyword>
<keyword evidence="3" id="KW-0150">Chloroplast</keyword>
<evidence type="ECO:0000259" key="12">
    <source>
        <dbReference type="Pfam" id="PF02163"/>
    </source>
</evidence>
<comment type="subcellular location">
    <subcellularLocation>
        <location evidence="1">Membrane</location>
        <topology evidence="1">Multi-pass membrane protein</topology>
    </subcellularLocation>
    <subcellularLocation>
        <location evidence="2">Plastid</location>
        <location evidence="2">Chloroplast</location>
    </subcellularLocation>
</comment>
<proteinExistence type="predicted"/>
<dbReference type="InterPro" id="IPR008915">
    <property type="entry name" value="Peptidase_M50"/>
</dbReference>
<organism evidence="13">
    <name type="scientific">marine sediment metagenome</name>
    <dbReference type="NCBI Taxonomy" id="412755"/>
    <lineage>
        <taxon>unclassified sequences</taxon>
        <taxon>metagenomes</taxon>
        <taxon>ecological metagenomes</taxon>
    </lineage>
</organism>
<name>X1LJK9_9ZZZZ</name>
<accession>X1LJK9</accession>
<keyword evidence="4" id="KW-0934">Plastid</keyword>
<reference evidence="13" key="1">
    <citation type="journal article" date="2014" name="Front. Microbiol.">
        <title>High frequency of phylogenetically diverse reductive dehalogenase-homologous genes in deep subseafloor sedimentary metagenomes.</title>
        <authorList>
            <person name="Kawai M."/>
            <person name="Futagami T."/>
            <person name="Toyoda A."/>
            <person name="Takaki Y."/>
            <person name="Nishi S."/>
            <person name="Hori S."/>
            <person name="Arai W."/>
            <person name="Tsubouchi T."/>
            <person name="Morono Y."/>
            <person name="Uchiyama I."/>
            <person name="Ito T."/>
            <person name="Fujiyama A."/>
            <person name="Inagaki F."/>
            <person name="Takami H."/>
        </authorList>
    </citation>
    <scope>NUCLEOTIDE SEQUENCE</scope>
    <source>
        <strain evidence="13">Expedition CK06-06</strain>
    </source>
</reference>
<dbReference type="GO" id="GO:0008233">
    <property type="term" value="F:peptidase activity"/>
    <property type="evidence" value="ECO:0007669"/>
    <property type="project" value="UniProtKB-KW"/>
</dbReference>
<sequence>MKKLPVAKFECLSCKYSEYHMSTREVGELAPNECPKCGKDLKVVAKEPPKWLAELLELVAKHFEISDFVTSKDRIELEATARNPKQSFRSLLDVAKQKGYLPVMRKREGELRLMMMRYPRVGRGRIIINLLLLGATFLTTFAAGYFLLSSYFLIFDRTLSAVLFSGAIMLMLGAHELGHKIAAWRNGVESTLPYFIPAPFFLGTFGAVIKIKSPIPTKEALVEMGASGPLFGFLVALPLTAVGLMLSKPDGGTFLWFTPAIFAVLQVLTFGYVPTAMSINPLAFAGWVVLLVTMFNLLPAGQLDGGHIARGLMGRERHYELTRMLGFSLLLFGLFFPELPLWIFGFLILLLFRRYHAGALDDVSKLSKHQKWLAVAAFVVFLLCMPVPMG</sequence>
<evidence type="ECO:0000256" key="9">
    <source>
        <dbReference type="ARBA" id="ARBA00022989"/>
    </source>
</evidence>
<evidence type="ECO:0000313" key="13">
    <source>
        <dbReference type="EMBL" id="GAH94328.1"/>
    </source>
</evidence>
<feature type="transmembrane region" description="Helical" evidence="11">
    <location>
        <begin position="254"/>
        <end position="272"/>
    </location>
</feature>
<dbReference type="GO" id="GO:0006508">
    <property type="term" value="P:proteolysis"/>
    <property type="evidence" value="ECO:0007669"/>
    <property type="project" value="UniProtKB-KW"/>
</dbReference>
<evidence type="ECO:0000256" key="2">
    <source>
        <dbReference type="ARBA" id="ARBA00004229"/>
    </source>
</evidence>
<keyword evidence="7" id="KW-0378">Hydrolase</keyword>
<feature type="transmembrane region" description="Helical" evidence="11">
    <location>
        <begin position="372"/>
        <end position="389"/>
    </location>
</feature>
<evidence type="ECO:0000256" key="10">
    <source>
        <dbReference type="ARBA" id="ARBA00023136"/>
    </source>
</evidence>
<evidence type="ECO:0000256" key="6">
    <source>
        <dbReference type="ARBA" id="ARBA00022692"/>
    </source>
</evidence>
<dbReference type="Pfam" id="PF02163">
    <property type="entry name" value="Peptidase_M50"/>
    <property type="match status" value="1"/>
</dbReference>
<feature type="transmembrane region" description="Helical" evidence="11">
    <location>
        <begin position="154"/>
        <end position="172"/>
    </location>
</feature>
<evidence type="ECO:0000256" key="3">
    <source>
        <dbReference type="ARBA" id="ARBA00022528"/>
    </source>
</evidence>
<dbReference type="PANTHER" id="PTHR31412">
    <property type="entry name" value="ZINC METALLOPROTEASE EGY1"/>
    <property type="match status" value="1"/>
</dbReference>
<dbReference type="GO" id="GO:0016020">
    <property type="term" value="C:membrane"/>
    <property type="evidence" value="ECO:0007669"/>
    <property type="project" value="UniProtKB-SubCell"/>
</dbReference>
<keyword evidence="10 11" id="KW-0472">Membrane</keyword>
<evidence type="ECO:0000256" key="5">
    <source>
        <dbReference type="ARBA" id="ARBA00022670"/>
    </source>
</evidence>
<feature type="domain" description="Peptidase M50" evidence="12">
    <location>
        <begin position="164"/>
        <end position="317"/>
    </location>
</feature>
<dbReference type="CDD" id="cd06160">
    <property type="entry name" value="S2P-M50_like_2"/>
    <property type="match status" value="1"/>
</dbReference>
<dbReference type="AlphaFoldDB" id="X1LJK9"/>